<gene>
    <name evidence="4" type="ORF">SAMN02745215_00821</name>
</gene>
<name>A0A1M7SGV4_9FIRM</name>
<dbReference type="InterPro" id="IPR023772">
    <property type="entry name" value="DNA-bd_HTH_TetR-type_CS"/>
</dbReference>
<proteinExistence type="predicted"/>
<dbReference type="SUPFAM" id="SSF46689">
    <property type="entry name" value="Homeodomain-like"/>
    <property type="match status" value="1"/>
</dbReference>
<keyword evidence="1 2" id="KW-0238">DNA-binding</keyword>
<evidence type="ECO:0000259" key="3">
    <source>
        <dbReference type="PROSITE" id="PS50977"/>
    </source>
</evidence>
<sequence>MGVVIGAVMMENSTKQEILKTAKDLFNQRGFNAVSLRDISGVMGISKGNLTYHFKKKEDIIEAILDEMSGQYRPPQVPQSLGEMNALFMHLQTMVKDNAFYFWHHAQLAQVSPKIREQQSKVYQTNIKLFRQAFAVFNKDGVLLDEQFPGQYEQTIDSLLLACIYWIPFGELKQKVGQPATFQQYAWAVLYPLLTEKGKKLLQEIRG</sequence>
<evidence type="ECO:0000256" key="2">
    <source>
        <dbReference type="PROSITE-ProRule" id="PRU00335"/>
    </source>
</evidence>
<dbReference type="AlphaFoldDB" id="A0A1M7SGV4"/>
<dbReference type="InterPro" id="IPR009057">
    <property type="entry name" value="Homeodomain-like_sf"/>
</dbReference>
<evidence type="ECO:0000313" key="5">
    <source>
        <dbReference type="Proteomes" id="UP000184010"/>
    </source>
</evidence>
<dbReference type="InterPro" id="IPR001647">
    <property type="entry name" value="HTH_TetR"/>
</dbReference>
<dbReference type="Gene3D" id="1.10.357.10">
    <property type="entry name" value="Tetracycline Repressor, domain 2"/>
    <property type="match status" value="1"/>
</dbReference>
<dbReference type="RefSeq" id="WP_242954540.1">
    <property type="nucleotide sequence ID" value="NZ_FRDN01000004.1"/>
</dbReference>
<dbReference type="PANTHER" id="PTHR43479">
    <property type="entry name" value="ACREF/ENVCD OPERON REPRESSOR-RELATED"/>
    <property type="match status" value="1"/>
</dbReference>
<evidence type="ECO:0000256" key="1">
    <source>
        <dbReference type="ARBA" id="ARBA00023125"/>
    </source>
</evidence>
<feature type="domain" description="HTH tetR-type" evidence="3">
    <location>
        <begin position="12"/>
        <end position="72"/>
    </location>
</feature>
<dbReference type="EMBL" id="FRDN01000004">
    <property type="protein sequence ID" value="SHN57674.1"/>
    <property type="molecule type" value="Genomic_DNA"/>
</dbReference>
<dbReference type="PANTHER" id="PTHR43479:SF11">
    <property type="entry name" value="ACREF_ENVCD OPERON REPRESSOR-RELATED"/>
    <property type="match status" value="1"/>
</dbReference>
<dbReference type="Proteomes" id="UP000184010">
    <property type="component" value="Unassembled WGS sequence"/>
</dbReference>
<dbReference type="PRINTS" id="PR00455">
    <property type="entry name" value="HTHTETR"/>
</dbReference>
<reference evidence="5" key="1">
    <citation type="submission" date="2016-12" db="EMBL/GenBank/DDBJ databases">
        <authorList>
            <person name="Varghese N."/>
            <person name="Submissions S."/>
        </authorList>
    </citation>
    <scope>NUCLEOTIDE SEQUENCE [LARGE SCALE GENOMIC DNA]</scope>
    <source>
        <strain evidence="5">DSM 11544</strain>
    </source>
</reference>
<keyword evidence="5" id="KW-1185">Reference proteome</keyword>
<dbReference type="STRING" id="1121395.SAMN02745215_00821"/>
<feature type="DNA-binding region" description="H-T-H motif" evidence="2">
    <location>
        <begin position="35"/>
        <end position="54"/>
    </location>
</feature>
<organism evidence="4 5">
    <name type="scientific">Desulfitobacterium chlororespirans DSM 11544</name>
    <dbReference type="NCBI Taxonomy" id="1121395"/>
    <lineage>
        <taxon>Bacteria</taxon>
        <taxon>Bacillati</taxon>
        <taxon>Bacillota</taxon>
        <taxon>Clostridia</taxon>
        <taxon>Eubacteriales</taxon>
        <taxon>Desulfitobacteriaceae</taxon>
        <taxon>Desulfitobacterium</taxon>
    </lineage>
</organism>
<dbReference type="Pfam" id="PF00440">
    <property type="entry name" value="TetR_N"/>
    <property type="match status" value="1"/>
</dbReference>
<dbReference type="PROSITE" id="PS01081">
    <property type="entry name" value="HTH_TETR_1"/>
    <property type="match status" value="1"/>
</dbReference>
<dbReference type="InterPro" id="IPR050624">
    <property type="entry name" value="HTH-type_Tx_Regulator"/>
</dbReference>
<protein>
    <submittedName>
        <fullName evidence="4">Transcriptional regulator, TetR family</fullName>
    </submittedName>
</protein>
<evidence type="ECO:0000313" key="4">
    <source>
        <dbReference type="EMBL" id="SHN57674.1"/>
    </source>
</evidence>
<accession>A0A1M7SGV4</accession>
<dbReference type="PROSITE" id="PS50977">
    <property type="entry name" value="HTH_TETR_2"/>
    <property type="match status" value="1"/>
</dbReference>
<dbReference type="GO" id="GO:0003677">
    <property type="term" value="F:DNA binding"/>
    <property type="evidence" value="ECO:0007669"/>
    <property type="project" value="UniProtKB-UniRule"/>
</dbReference>